<reference evidence="1" key="2">
    <citation type="journal article" date="2015" name="Fish Shellfish Immunol.">
        <title>Early steps in the European eel (Anguilla anguilla)-Vibrio vulnificus interaction in the gills: Role of the RtxA13 toxin.</title>
        <authorList>
            <person name="Callol A."/>
            <person name="Pajuelo D."/>
            <person name="Ebbesson L."/>
            <person name="Teles M."/>
            <person name="MacKenzie S."/>
            <person name="Amaro C."/>
        </authorList>
    </citation>
    <scope>NUCLEOTIDE SEQUENCE</scope>
</reference>
<dbReference type="AlphaFoldDB" id="A0A0E9PN21"/>
<organism evidence="1">
    <name type="scientific">Anguilla anguilla</name>
    <name type="common">European freshwater eel</name>
    <name type="synonym">Muraena anguilla</name>
    <dbReference type="NCBI Taxonomy" id="7936"/>
    <lineage>
        <taxon>Eukaryota</taxon>
        <taxon>Metazoa</taxon>
        <taxon>Chordata</taxon>
        <taxon>Craniata</taxon>
        <taxon>Vertebrata</taxon>
        <taxon>Euteleostomi</taxon>
        <taxon>Actinopterygii</taxon>
        <taxon>Neopterygii</taxon>
        <taxon>Teleostei</taxon>
        <taxon>Anguilliformes</taxon>
        <taxon>Anguillidae</taxon>
        <taxon>Anguilla</taxon>
    </lineage>
</organism>
<name>A0A0E9PN21_ANGAN</name>
<dbReference type="EMBL" id="GBXM01102541">
    <property type="protein sequence ID" value="JAH06036.1"/>
    <property type="molecule type" value="Transcribed_RNA"/>
</dbReference>
<proteinExistence type="predicted"/>
<accession>A0A0E9PN21</accession>
<evidence type="ECO:0000313" key="1">
    <source>
        <dbReference type="EMBL" id="JAH06036.1"/>
    </source>
</evidence>
<sequence length="26" mass="2987">MVLVSRYYSCLTLYTRGSLTLKSVEC</sequence>
<reference evidence="1" key="1">
    <citation type="submission" date="2014-11" db="EMBL/GenBank/DDBJ databases">
        <authorList>
            <person name="Amaro Gonzalez C."/>
        </authorList>
    </citation>
    <scope>NUCLEOTIDE SEQUENCE</scope>
</reference>
<protein>
    <submittedName>
        <fullName evidence="1">Uncharacterized protein</fullName>
    </submittedName>
</protein>